<dbReference type="SUPFAM" id="SSF56059">
    <property type="entry name" value="Glutathione synthetase ATP-binding domain-like"/>
    <property type="match status" value="1"/>
</dbReference>
<dbReference type="Gene3D" id="3.50.30.10">
    <property type="entry name" value="Phosphohistidine domain"/>
    <property type="match status" value="1"/>
</dbReference>
<dbReference type="GO" id="GO:0016301">
    <property type="term" value="F:kinase activity"/>
    <property type="evidence" value="ECO:0007669"/>
    <property type="project" value="UniProtKB-KW"/>
</dbReference>
<dbReference type="Gene3D" id="3.30.470.20">
    <property type="entry name" value="ATP-grasp fold, B domain"/>
    <property type="match status" value="2"/>
</dbReference>
<dbReference type="eggNOG" id="COG3848">
    <property type="taxonomic scope" value="Bacteria"/>
</dbReference>
<feature type="domain" description="PEP-utilising enzyme mobile" evidence="1">
    <location>
        <begin position="733"/>
        <end position="803"/>
    </location>
</feature>
<dbReference type="RefSeq" id="WP_013556323.1">
    <property type="nucleotide sequence ID" value="NC_014958.1"/>
</dbReference>
<dbReference type="SUPFAM" id="SSF52009">
    <property type="entry name" value="Phosphohistidine domain"/>
    <property type="match status" value="1"/>
</dbReference>
<evidence type="ECO:0000313" key="3">
    <source>
        <dbReference type="EMBL" id="ADV66818.1"/>
    </source>
</evidence>
<name>E8U6X9_DEIML</name>
<dbReference type="InterPro" id="IPR051549">
    <property type="entry name" value="PEP_Utilizing_Enz"/>
</dbReference>
<dbReference type="GO" id="GO:0005524">
    <property type="term" value="F:ATP binding"/>
    <property type="evidence" value="ECO:0007669"/>
    <property type="project" value="InterPro"/>
</dbReference>
<dbReference type="InterPro" id="IPR013815">
    <property type="entry name" value="ATP_grasp_subdomain_1"/>
</dbReference>
<proteinExistence type="predicted"/>
<keyword evidence="4" id="KW-1185">Reference proteome</keyword>
<keyword evidence="3" id="KW-0808">Transferase</keyword>
<dbReference type="InterPro" id="IPR008279">
    <property type="entry name" value="PEP-util_enz_mobile_dom"/>
</dbReference>
<keyword evidence="3" id="KW-0670">Pyruvate</keyword>
<gene>
    <name evidence="3" type="ordered locus">Deima_1166</name>
</gene>
<dbReference type="Pfam" id="PF01326">
    <property type="entry name" value="PPDK_N"/>
    <property type="match status" value="2"/>
</dbReference>
<feature type="domain" description="Pyruvate phosphate dikinase AMP/ATP-binding" evidence="2">
    <location>
        <begin position="53"/>
        <end position="192"/>
    </location>
</feature>
<evidence type="ECO:0000259" key="1">
    <source>
        <dbReference type="Pfam" id="PF00391"/>
    </source>
</evidence>
<dbReference type="EMBL" id="CP002454">
    <property type="protein sequence ID" value="ADV66818.1"/>
    <property type="molecule type" value="Genomic_DNA"/>
</dbReference>
<dbReference type="Gene3D" id="3.30.1490.20">
    <property type="entry name" value="ATP-grasp fold, A domain"/>
    <property type="match status" value="1"/>
</dbReference>
<dbReference type="KEGG" id="dmr:Deima_1166"/>
<dbReference type="Proteomes" id="UP000008635">
    <property type="component" value="Chromosome"/>
</dbReference>
<sequence length="815" mass="88760">MSVLATPHEAQAGAAGGKARALAQLQSVHRIPAWIALKPGACPPTADPDDLYVPEAVWAEVAAALPTLGTPLYAVRSSALDEDGAEHSFAGQLASYLNVPPTEVRARIADVWRSGLSGHSLAYRRERGLAPATPPGVIVQAMVPADQAGVAFSADPVTGERDVTVISAVPGLGEALVSGELTGATYHVQGERVTGTDALLRREDVMAVARLARTCEAHFGAPQDIEWALHAGELYLLQSRPITTLRAFEPRTWWDNSNIVESYSGVTTPLTFSFARRAYANVYRRFVRLLGVPDADIRAHARVFDGMIGLVGGRVYYNLTHWYVALALLPGFRVNRRFMETMMGVAEGMPADLHVQSTRGRAQDALYLARTVGGLLGAYRRLPRMREEFLARLNRVLAPADPPLHQRTLGGLAAHYRELESELLDRWDAPLVNDFFAMIFYGVLKTLCVKWLDDPHGTRQNDLITATGQMVSAEPARLIADLARLTPPELRPTLEVGTPEQIQVAVRTVPALRAAADAYLARFGDRTLDELKLESTTLTDDETPLWRSVASLARHGEPAHGAETKRDHAEADALARLSPLRRAVFRWVLREARARVRDRENLRLERTRAFGRARTLLRAAGQHLADAGVLDRADDVFYLDVEDVLGFAEGTGSTRDLGGLARVRRAEFERHALAPAPPRRFATRGAVGLSPTEVAASARPPAEGPVRAGLGCSPGVLRGPVRVVRDPRTANIHEPTILVAERTDPGWILILPMARALIVERGSLLSHSAIVARELGIPAVVAVDDLMDWLQDGDEVELDGASGTVRLLRRANEEG</sequence>
<evidence type="ECO:0000259" key="2">
    <source>
        <dbReference type="Pfam" id="PF01326"/>
    </source>
</evidence>
<dbReference type="PANTHER" id="PTHR43615">
    <property type="entry name" value="PHOSPHOENOLPYRUVATE SYNTHASE-RELATED"/>
    <property type="match status" value="1"/>
</dbReference>
<dbReference type="AlphaFoldDB" id="E8U6X9"/>
<reference evidence="4" key="2">
    <citation type="submission" date="2011-01" db="EMBL/GenBank/DDBJ databases">
        <title>The complete genome of Deinococcus maricopensis DSM 21211.</title>
        <authorList>
            <consortium name="US DOE Joint Genome Institute (JGI-PGF)"/>
            <person name="Lucas S."/>
            <person name="Copeland A."/>
            <person name="Lapidus A."/>
            <person name="Goodwin L."/>
            <person name="Pitluck S."/>
            <person name="Kyrpides N."/>
            <person name="Mavromatis K."/>
            <person name="Pagani I."/>
            <person name="Ivanova N."/>
            <person name="Ovchinnikova G."/>
            <person name="Zeytun A."/>
            <person name="Detter J.C."/>
            <person name="Han C."/>
            <person name="Land M."/>
            <person name="Hauser L."/>
            <person name="Markowitz V."/>
            <person name="Cheng J.-F."/>
            <person name="Hugenholtz P."/>
            <person name="Woyke T."/>
            <person name="Wu D."/>
            <person name="Pukall R."/>
            <person name="Gehrich-Schroeter G."/>
            <person name="Brambilla E."/>
            <person name="Klenk H.-P."/>
            <person name="Eisen J.A."/>
        </authorList>
    </citation>
    <scope>NUCLEOTIDE SEQUENCE [LARGE SCALE GENOMIC DNA]</scope>
    <source>
        <strain evidence="4">DSM 21211 / LMG 22137 / NRRL B-23946 / LB-34</strain>
    </source>
</reference>
<dbReference type="InterPro" id="IPR002192">
    <property type="entry name" value="PPDK_AMP/ATP-bd"/>
</dbReference>
<organism evidence="3 4">
    <name type="scientific">Deinococcus maricopensis (strain DSM 21211 / LMG 22137 / NRRL B-23946 / LB-34)</name>
    <dbReference type="NCBI Taxonomy" id="709986"/>
    <lineage>
        <taxon>Bacteria</taxon>
        <taxon>Thermotogati</taxon>
        <taxon>Deinococcota</taxon>
        <taxon>Deinococci</taxon>
        <taxon>Deinococcales</taxon>
        <taxon>Deinococcaceae</taxon>
        <taxon>Deinococcus</taxon>
    </lineage>
</organism>
<dbReference type="Pfam" id="PF00391">
    <property type="entry name" value="PEP-utilizers"/>
    <property type="match status" value="1"/>
</dbReference>
<dbReference type="eggNOG" id="COG0574">
    <property type="taxonomic scope" value="Bacteria"/>
</dbReference>
<dbReference type="HOGENOM" id="CLU_005950_0_0_0"/>
<feature type="domain" description="Pyruvate phosphate dikinase AMP/ATP-binding" evidence="2">
    <location>
        <begin position="199"/>
        <end position="247"/>
    </location>
</feature>
<dbReference type="OrthoDB" id="9765468at2"/>
<dbReference type="STRING" id="709986.Deima_1166"/>
<accession>E8U6X9</accession>
<protein>
    <submittedName>
        <fullName evidence="3">Pyruvate phosphate dikinase PEP/pyruvate-binding protein</fullName>
    </submittedName>
</protein>
<reference evidence="3 4" key="1">
    <citation type="journal article" date="2011" name="Stand. Genomic Sci.">
        <title>Complete genome sequence of Deinococcus maricopensis type strain (LB-34).</title>
        <authorList>
            <person name="Pukall R."/>
            <person name="Zeytun A."/>
            <person name="Lucas S."/>
            <person name="Lapidus A."/>
            <person name="Hammon N."/>
            <person name="Deshpande S."/>
            <person name="Nolan M."/>
            <person name="Cheng J.F."/>
            <person name="Pitluck S."/>
            <person name="Liolios K."/>
            <person name="Pagani I."/>
            <person name="Mikhailova N."/>
            <person name="Ivanova N."/>
            <person name="Mavromatis K."/>
            <person name="Pati A."/>
            <person name="Tapia R."/>
            <person name="Han C."/>
            <person name="Goodwin L."/>
            <person name="Chen A."/>
            <person name="Palaniappan K."/>
            <person name="Land M."/>
            <person name="Hauser L."/>
            <person name="Chang Y.J."/>
            <person name="Jeffries C.D."/>
            <person name="Brambilla E.M."/>
            <person name="Rohde M."/>
            <person name="Goker M."/>
            <person name="Detter J.C."/>
            <person name="Woyke T."/>
            <person name="Bristow J."/>
            <person name="Eisen J.A."/>
            <person name="Markowitz V."/>
            <person name="Hugenholtz P."/>
            <person name="Kyrpides N.C."/>
            <person name="Klenk H.P."/>
        </authorList>
    </citation>
    <scope>NUCLEOTIDE SEQUENCE [LARGE SCALE GENOMIC DNA]</scope>
    <source>
        <strain evidence="4">DSM 21211 / LMG 22137 / NRRL B-23946 / LB-34</strain>
    </source>
</reference>
<dbReference type="InterPro" id="IPR036637">
    <property type="entry name" value="Phosphohistidine_dom_sf"/>
</dbReference>
<evidence type="ECO:0000313" key="4">
    <source>
        <dbReference type="Proteomes" id="UP000008635"/>
    </source>
</evidence>
<dbReference type="PANTHER" id="PTHR43615:SF1">
    <property type="entry name" value="PPDK_N DOMAIN-CONTAINING PROTEIN"/>
    <property type="match status" value="1"/>
</dbReference>
<keyword evidence="3" id="KW-0418">Kinase</keyword>